<organism evidence="1 2">
    <name type="scientific">Trichonephila clavipes</name>
    <name type="common">Golden silk orbweaver</name>
    <name type="synonym">Nephila clavipes</name>
    <dbReference type="NCBI Taxonomy" id="2585209"/>
    <lineage>
        <taxon>Eukaryota</taxon>
        <taxon>Metazoa</taxon>
        <taxon>Ecdysozoa</taxon>
        <taxon>Arthropoda</taxon>
        <taxon>Chelicerata</taxon>
        <taxon>Arachnida</taxon>
        <taxon>Araneae</taxon>
        <taxon>Araneomorphae</taxon>
        <taxon>Entelegynae</taxon>
        <taxon>Araneoidea</taxon>
        <taxon>Nephilidae</taxon>
        <taxon>Trichonephila</taxon>
    </lineage>
</organism>
<dbReference type="Proteomes" id="UP000887159">
    <property type="component" value="Unassembled WGS sequence"/>
</dbReference>
<reference evidence="1" key="1">
    <citation type="submission" date="2020-08" db="EMBL/GenBank/DDBJ databases">
        <title>Multicomponent nature underlies the extraordinary mechanical properties of spider dragline silk.</title>
        <authorList>
            <person name="Kono N."/>
            <person name="Nakamura H."/>
            <person name="Mori M."/>
            <person name="Yoshida Y."/>
            <person name="Ohtoshi R."/>
            <person name="Malay A.D."/>
            <person name="Moran D.A.P."/>
            <person name="Tomita M."/>
            <person name="Numata K."/>
            <person name="Arakawa K."/>
        </authorList>
    </citation>
    <scope>NUCLEOTIDE SEQUENCE</scope>
</reference>
<proteinExistence type="predicted"/>
<accession>A0A8X6V2C2</accession>
<evidence type="ECO:0000313" key="1">
    <source>
        <dbReference type="EMBL" id="GFX90614.1"/>
    </source>
</evidence>
<name>A0A8X6V2C2_TRICX</name>
<protein>
    <recommendedName>
        <fullName evidence="3">Tc1-like transposase DDE domain-containing protein</fullName>
    </recommendedName>
</protein>
<dbReference type="InterPro" id="IPR036397">
    <property type="entry name" value="RNaseH_sf"/>
</dbReference>
<dbReference type="AlphaFoldDB" id="A0A8X6V2C2"/>
<comment type="caution">
    <text evidence="1">The sequence shown here is derived from an EMBL/GenBank/DDBJ whole genome shotgun (WGS) entry which is preliminary data.</text>
</comment>
<gene>
    <name evidence="1" type="primary">DWV00_33570</name>
    <name evidence="1" type="ORF">TNCV_3194321</name>
</gene>
<dbReference type="GO" id="GO:0003676">
    <property type="term" value="F:nucleic acid binding"/>
    <property type="evidence" value="ECO:0007669"/>
    <property type="project" value="InterPro"/>
</dbReference>
<keyword evidence="2" id="KW-1185">Reference proteome</keyword>
<evidence type="ECO:0008006" key="3">
    <source>
        <dbReference type="Google" id="ProtNLM"/>
    </source>
</evidence>
<dbReference type="EMBL" id="BMAU01021103">
    <property type="protein sequence ID" value="GFX90614.1"/>
    <property type="molecule type" value="Genomic_DNA"/>
</dbReference>
<dbReference type="Gene3D" id="3.30.420.10">
    <property type="entry name" value="Ribonuclease H-like superfamily/Ribonuclease H"/>
    <property type="match status" value="1"/>
</dbReference>
<evidence type="ECO:0000313" key="2">
    <source>
        <dbReference type="Proteomes" id="UP000887159"/>
    </source>
</evidence>
<sequence>MNSIQGKVSQQDNARPHSTVVTRLALQSVDMIPLSARSPDCSSFEHVWDIIRRQLQHHLQPTLIVRLLILLIQQAWNSIPQRDIRHLYDTIQ</sequence>